<evidence type="ECO:0000256" key="7">
    <source>
        <dbReference type="ARBA" id="ARBA00023145"/>
    </source>
</evidence>
<evidence type="ECO:0000256" key="11">
    <source>
        <dbReference type="RuleBase" id="RU361183"/>
    </source>
</evidence>
<evidence type="ECO:0000256" key="9">
    <source>
        <dbReference type="ARBA" id="ARBA00023180"/>
    </source>
</evidence>
<dbReference type="EC" id="3.4.24.-" evidence="11"/>
<comment type="caution">
    <text evidence="10">Lacks conserved residue(s) required for the propagation of feature annotation.</text>
</comment>
<name>A0A1D1UCN6_RAMVA</name>
<accession>A0A1D1UCN6</accession>
<dbReference type="Pfam" id="PF01400">
    <property type="entry name" value="Astacin"/>
    <property type="match status" value="1"/>
</dbReference>
<dbReference type="PROSITE" id="PS51864">
    <property type="entry name" value="ASTACIN"/>
    <property type="match status" value="1"/>
</dbReference>
<dbReference type="PRINTS" id="PR00480">
    <property type="entry name" value="ASTACIN"/>
</dbReference>
<evidence type="ECO:0000313" key="13">
    <source>
        <dbReference type="EMBL" id="GAU87251.1"/>
    </source>
</evidence>
<comment type="cofactor">
    <cofactor evidence="10 11">
        <name>Zn(2+)</name>
        <dbReference type="ChEBI" id="CHEBI:29105"/>
    </cofactor>
    <text evidence="10 11">Binds 1 zinc ion per subunit.</text>
</comment>
<evidence type="ECO:0000256" key="1">
    <source>
        <dbReference type="ARBA" id="ARBA00022670"/>
    </source>
</evidence>
<dbReference type="Proteomes" id="UP000186922">
    <property type="component" value="Unassembled WGS sequence"/>
</dbReference>
<feature type="binding site" evidence="10">
    <location>
        <position position="201"/>
    </location>
    <ligand>
        <name>Zn(2+)</name>
        <dbReference type="ChEBI" id="CHEBI:29105"/>
        <note>catalytic</note>
    </ligand>
</feature>
<keyword evidence="6 10" id="KW-0482">Metalloprotease</keyword>
<keyword evidence="14" id="KW-1185">Reference proteome</keyword>
<dbReference type="GO" id="GO:0008270">
    <property type="term" value="F:zinc ion binding"/>
    <property type="evidence" value="ECO:0007669"/>
    <property type="project" value="UniProtKB-UniRule"/>
</dbReference>
<evidence type="ECO:0000256" key="6">
    <source>
        <dbReference type="ARBA" id="ARBA00023049"/>
    </source>
</evidence>
<dbReference type="SUPFAM" id="SSF55486">
    <property type="entry name" value="Metalloproteases ('zincins'), catalytic domain"/>
    <property type="match status" value="1"/>
</dbReference>
<dbReference type="EMBL" id="BDGG01000001">
    <property type="protein sequence ID" value="GAU87251.1"/>
    <property type="molecule type" value="Genomic_DNA"/>
</dbReference>
<comment type="caution">
    <text evidence="13">The sequence shown here is derived from an EMBL/GenBank/DDBJ whole genome shotgun (WGS) entry which is preliminary data.</text>
</comment>
<evidence type="ECO:0000256" key="3">
    <source>
        <dbReference type="ARBA" id="ARBA00022729"/>
    </source>
</evidence>
<gene>
    <name evidence="13" type="primary">RvY_00132-1</name>
    <name evidence="13" type="synonym">RvY_00132.1</name>
    <name evidence="13" type="ORF">RvY_00132</name>
</gene>
<dbReference type="PANTHER" id="PTHR10127:SF780">
    <property type="entry name" value="METALLOENDOPEPTIDASE"/>
    <property type="match status" value="1"/>
</dbReference>
<keyword evidence="8" id="KW-1015">Disulfide bond</keyword>
<dbReference type="GO" id="GO:0006508">
    <property type="term" value="P:proteolysis"/>
    <property type="evidence" value="ECO:0007669"/>
    <property type="project" value="UniProtKB-KW"/>
</dbReference>
<dbReference type="InterPro" id="IPR001506">
    <property type="entry name" value="Peptidase_M12A"/>
</dbReference>
<proteinExistence type="predicted"/>
<keyword evidence="9" id="KW-0325">Glycoprotein</keyword>
<dbReference type="AlphaFoldDB" id="A0A1D1UCN6"/>
<evidence type="ECO:0000256" key="4">
    <source>
        <dbReference type="ARBA" id="ARBA00022801"/>
    </source>
</evidence>
<organism evidence="13 14">
    <name type="scientific">Ramazzottius varieornatus</name>
    <name type="common">Water bear</name>
    <name type="synonym">Tardigrade</name>
    <dbReference type="NCBI Taxonomy" id="947166"/>
    <lineage>
        <taxon>Eukaryota</taxon>
        <taxon>Metazoa</taxon>
        <taxon>Ecdysozoa</taxon>
        <taxon>Tardigrada</taxon>
        <taxon>Eutardigrada</taxon>
        <taxon>Parachela</taxon>
        <taxon>Hypsibioidea</taxon>
        <taxon>Ramazzottiidae</taxon>
        <taxon>Ramazzottius</taxon>
    </lineage>
</organism>
<dbReference type="SMART" id="SM00235">
    <property type="entry name" value="ZnMc"/>
    <property type="match status" value="1"/>
</dbReference>
<dbReference type="GO" id="GO:0004222">
    <property type="term" value="F:metalloendopeptidase activity"/>
    <property type="evidence" value="ECO:0007669"/>
    <property type="project" value="UniProtKB-UniRule"/>
</dbReference>
<dbReference type="OrthoDB" id="291007at2759"/>
<feature type="binding site" evidence="10">
    <location>
        <position position="211"/>
    </location>
    <ligand>
        <name>Zn(2+)</name>
        <dbReference type="ChEBI" id="CHEBI:29105"/>
        <note>catalytic</note>
    </ligand>
</feature>
<sequence>MWHESLLYIFPLISYSYSLPIFPSPANYEENIQEFFPTRSKSSFPFRSFYEESFSELFPTANDLILTDGDVTEGDILDLDLDALVSASAPAGPDVGKVSRGRSRRKRNAVAFGFFRWPNGVIPFTLDEAYNRTERTHILQAMNEFHGKTCLHFVPREQQADYLSVIKFRGCASKIGRQGGRQPLFLNQECIDPKRPGIVMHELMHSLGFLHEQTRHDRDDYIDVLWNNIAPDHQDNFAKVDKRLVSIYDAPYDYGSVMHYGPNFFAVNYTNPTIVPKKPTKVLGQRVRLSDADAEKINKLYNCYRNDEGKANSDSLTAQINSQWSDVLRRLSASV</sequence>
<evidence type="ECO:0000256" key="8">
    <source>
        <dbReference type="ARBA" id="ARBA00023157"/>
    </source>
</evidence>
<keyword evidence="5 10" id="KW-0862">Zinc</keyword>
<dbReference type="InterPro" id="IPR024079">
    <property type="entry name" value="MetalloPept_cat_dom_sf"/>
</dbReference>
<dbReference type="InterPro" id="IPR034035">
    <property type="entry name" value="Astacin-like_dom"/>
</dbReference>
<dbReference type="InterPro" id="IPR006026">
    <property type="entry name" value="Peptidase_Metallo"/>
</dbReference>
<keyword evidence="1 10" id="KW-0645">Protease</keyword>
<feature type="chain" id="PRO_5008811091" description="Metalloendopeptidase" evidence="11">
    <location>
        <begin position="19"/>
        <end position="335"/>
    </location>
</feature>
<evidence type="ECO:0000259" key="12">
    <source>
        <dbReference type="PROSITE" id="PS51864"/>
    </source>
</evidence>
<feature type="active site" evidence="10">
    <location>
        <position position="202"/>
    </location>
</feature>
<dbReference type="STRING" id="947166.A0A1D1UCN6"/>
<keyword evidence="7" id="KW-0865">Zymogen</keyword>
<dbReference type="PANTHER" id="PTHR10127">
    <property type="entry name" value="DISCOIDIN, CUB, EGF, LAMININ , AND ZINC METALLOPROTEASE DOMAIN CONTAINING"/>
    <property type="match status" value="1"/>
</dbReference>
<dbReference type="Gene3D" id="3.40.390.10">
    <property type="entry name" value="Collagenase (Catalytic Domain)"/>
    <property type="match status" value="1"/>
</dbReference>
<reference evidence="13 14" key="1">
    <citation type="journal article" date="2016" name="Nat. Commun.">
        <title>Extremotolerant tardigrade genome and improved radiotolerance of human cultured cells by tardigrade-unique protein.</title>
        <authorList>
            <person name="Hashimoto T."/>
            <person name="Horikawa D.D."/>
            <person name="Saito Y."/>
            <person name="Kuwahara H."/>
            <person name="Kozuka-Hata H."/>
            <person name="Shin-I T."/>
            <person name="Minakuchi Y."/>
            <person name="Ohishi K."/>
            <person name="Motoyama A."/>
            <person name="Aizu T."/>
            <person name="Enomoto A."/>
            <person name="Kondo K."/>
            <person name="Tanaka S."/>
            <person name="Hara Y."/>
            <person name="Koshikawa S."/>
            <person name="Sagara H."/>
            <person name="Miura T."/>
            <person name="Yokobori S."/>
            <person name="Miyagawa K."/>
            <person name="Suzuki Y."/>
            <person name="Kubo T."/>
            <person name="Oyama M."/>
            <person name="Kohara Y."/>
            <person name="Fujiyama A."/>
            <person name="Arakawa K."/>
            <person name="Katayama T."/>
            <person name="Toyoda A."/>
            <person name="Kunieda T."/>
        </authorList>
    </citation>
    <scope>NUCLEOTIDE SEQUENCE [LARGE SCALE GENOMIC DNA]</scope>
    <source>
        <strain evidence="13 14">YOKOZUNA-1</strain>
    </source>
</reference>
<evidence type="ECO:0000313" key="14">
    <source>
        <dbReference type="Proteomes" id="UP000186922"/>
    </source>
</evidence>
<dbReference type="FunFam" id="3.40.390.10:FF:000015">
    <property type="entry name" value="Meprin A subunit"/>
    <property type="match status" value="1"/>
</dbReference>
<feature type="signal peptide" evidence="11">
    <location>
        <begin position="1"/>
        <end position="18"/>
    </location>
</feature>
<dbReference type="CDD" id="cd04280">
    <property type="entry name" value="ZnMc_astacin_like"/>
    <property type="match status" value="1"/>
</dbReference>
<keyword evidence="3 11" id="KW-0732">Signal</keyword>
<feature type="binding site" evidence="10">
    <location>
        <position position="205"/>
    </location>
    <ligand>
        <name>Zn(2+)</name>
        <dbReference type="ChEBI" id="CHEBI:29105"/>
        <note>catalytic</note>
    </ligand>
</feature>
<evidence type="ECO:0000256" key="10">
    <source>
        <dbReference type="PROSITE-ProRule" id="PRU01211"/>
    </source>
</evidence>
<protein>
    <recommendedName>
        <fullName evidence="11">Metalloendopeptidase</fullName>
        <ecNumber evidence="11">3.4.24.-</ecNumber>
    </recommendedName>
</protein>
<evidence type="ECO:0000256" key="2">
    <source>
        <dbReference type="ARBA" id="ARBA00022723"/>
    </source>
</evidence>
<keyword evidence="4 10" id="KW-0378">Hydrolase</keyword>
<feature type="domain" description="Peptidase M12A" evidence="12">
    <location>
        <begin position="108"/>
        <end position="304"/>
    </location>
</feature>
<evidence type="ECO:0000256" key="5">
    <source>
        <dbReference type="ARBA" id="ARBA00022833"/>
    </source>
</evidence>
<keyword evidence="2 10" id="KW-0479">Metal-binding</keyword>